<accession>A0A2S7IRH3</accession>
<evidence type="ECO:0000256" key="1">
    <source>
        <dbReference type="ARBA" id="ARBA00022801"/>
    </source>
</evidence>
<dbReference type="Gene3D" id="3.40.50.880">
    <property type="match status" value="1"/>
</dbReference>
<dbReference type="GO" id="GO:0005975">
    <property type="term" value="P:carbohydrate metabolic process"/>
    <property type="evidence" value="ECO:0007669"/>
    <property type="project" value="InterPro"/>
</dbReference>
<dbReference type="GO" id="GO:0016787">
    <property type="term" value="F:hydrolase activity"/>
    <property type="evidence" value="ECO:0007669"/>
    <property type="project" value="UniProtKB-KW"/>
</dbReference>
<organism evidence="2 3">
    <name type="scientific">Siphonobacter curvatus</name>
    <dbReference type="NCBI Taxonomy" id="2094562"/>
    <lineage>
        <taxon>Bacteria</taxon>
        <taxon>Pseudomonadati</taxon>
        <taxon>Bacteroidota</taxon>
        <taxon>Cytophagia</taxon>
        <taxon>Cytophagales</taxon>
        <taxon>Cytophagaceae</taxon>
        <taxon>Siphonobacter</taxon>
    </lineage>
</organism>
<dbReference type="SUPFAM" id="SSF48208">
    <property type="entry name" value="Six-hairpin glycosidases"/>
    <property type="match status" value="1"/>
</dbReference>
<evidence type="ECO:0000313" key="2">
    <source>
        <dbReference type="EMBL" id="PQA60276.1"/>
    </source>
</evidence>
<dbReference type="InterPro" id="IPR010905">
    <property type="entry name" value="Glyco_hydro_88"/>
</dbReference>
<keyword evidence="1 2" id="KW-0378">Hydrolase</keyword>
<dbReference type="OrthoDB" id="6381507at2"/>
<dbReference type="PANTHER" id="PTHR33886:SF8">
    <property type="entry name" value="UNSATURATED RHAMNOGALACTURONAN HYDROLASE (EUROFUNG)"/>
    <property type="match status" value="1"/>
</dbReference>
<name>A0A2S7IRH3_9BACT</name>
<dbReference type="Pfam" id="PF07470">
    <property type="entry name" value="Glyco_hydro_88"/>
    <property type="match status" value="1"/>
</dbReference>
<dbReference type="InterPro" id="IPR052043">
    <property type="entry name" value="PolySaccharide_Degr_Enz"/>
</dbReference>
<dbReference type="Proteomes" id="UP000239590">
    <property type="component" value="Unassembled WGS sequence"/>
</dbReference>
<dbReference type="SUPFAM" id="SSF52317">
    <property type="entry name" value="Class I glutamine amidotransferase-like"/>
    <property type="match status" value="1"/>
</dbReference>
<dbReference type="Gene3D" id="1.50.10.10">
    <property type="match status" value="1"/>
</dbReference>
<dbReference type="PANTHER" id="PTHR33886">
    <property type="entry name" value="UNSATURATED RHAMNOGALACTURONAN HYDROLASE (EUROFUNG)"/>
    <property type="match status" value="1"/>
</dbReference>
<dbReference type="InterPro" id="IPR029062">
    <property type="entry name" value="Class_I_gatase-like"/>
</dbReference>
<gene>
    <name evidence="2" type="ORF">C5O19_11860</name>
</gene>
<comment type="caution">
    <text evidence="2">The sequence shown here is derived from an EMBL/GenBank/DDBJ whole genome shotgun (WGS) entry which is preliminary data.</text>
</comment>
<protein>
    <submittedName>
        <fullName evidence="2">Glucuronyl hydrolase</fullName>
    </submittedName>
</protein>
<dbReference type="AlphaFoldDB" id="A0A2S7IRH3"/>
<keyword evidence="3" id="KW-1185">Reference proteome</keyword>
<reference evidence="3" key="1">
    <citation type="submission" date="2018-02" db="EMBL/GenBank/DDBJ databases">
        <title>Genome sequencing of Solimonas sp. HR-BB.</title>
        <authorList>
            <person name="Lee Y."/>
            <person name="Jeon C.O."/>
        </authorList>
    </citation>
    <scope>NUCLEOTIDE SEQUENCE [LARGE SCALE GENOMIC DNA]</scope>
    <source>
        <strain evidence="3">HR-U</strain>
    </source>
</reference>
<evidence type="ECO:0000313" key="3">
    <source>
        <dbReference type="Proteomes" id="UP000239590"/>
    </source>
</evidence>
<proteinExistence type="predicted"/>
<sequence>MFLRRLVLSILGTALALGTFAQEPWSVRMANSMLAQAADSSTVQVLKSNHWNYEQGVLLNALNRVWERTGDGKYFHYIQKSIDAYVNDQGDIRTYKFDDYNIDNIPTGRLLLMLYQQTGKEKYLKAAQFVHSQLETQPRTKEGGYWHKKRYPNQMWLDGLYMAEPFSAEYALIFKEPKHFDDIANQFIWMEKNSRDEKTGLLYHAYDESRQQKWADPKTGKSPNFWGRAIGWYVMALVDVLDYFPMDHPKRPELVAIYKRLMPAVVKYQDPASGCWWQVTDKGGKEGNYLEASASSMFVYGLAKGVRTGLLDASYLKAAQKGYAGMLKEFIKTDDKGLVHLDKTVSVGGLGGDPYRDGSYEYYLSEKIRLDDLKGVGPFILASIEMETIPELSIGKGKTVGLDYFFNNERTSKGERFHYTWEDYRDSGYSLWGSIFRDYGAKTESVPEAPTVASLKKLNVYIIVDPDTKKETPQPNYMTEAYAKVIADWVKGGGTLVLLANDTSNAEIKNFNILAGKFGIQFTDKNVNMVKNNVYDQGKFVFESNHPVFGDTKKIFVKEVVTLTTKAPAKPVLTANGDQIMAVAEVGKGRVFVLGDPWIYNEYLNGKRLPMEFENFKAAKELSKWLLKK</sequence>
<dbReference type="InterPro" id="IPR012341">
    <property type="entry name" value="6hp_glycosidase-like_sf"/>
</dbReference>
<dbReference type="InterPro" id="IPR008928">
    <property type="entry name" value="6-hairpin_glycosidase_sf"/>
</dbReference>
<dbReference type="EMBL" id="PTRA01000001">
    <property type="protein sequence ID" value="PQA60276.1"/>
    <property type="molecule type" value="Genomic_DNA"/>
</dbReference>
<dbReference type="RefSeq" id="WP_104712389.1">
    <property type="nucleotide sequence ID" value="NZ_PTRA01000001.1"/>
</dbReference>